<evidence type="ECO:0000256" key="1">
    <source>
        <dbReference type="SAM" id="MobiDB-lite"/>
    </source>
</evidence>
<gene>
    <name evidence="2" type="ORF">N7482_009681</name>
</gene>
<dbReference type="GeneID" id="81430981"/>
<sequence>MAEALAILGVVGVIYPIAQDLFRLAKNMKRAYEEVGHAKQDLYKVIKRTKSVARTYDLFKDTMTKVKKIEELAPMFKRHRKLIREVETESKRIIGRLKHITNIFRFMINVEPVSSVEKWVAQFEWFRESKKIVPCLFQDMKVLEKSMRTIGILVNTQILSRVYLRDRSHTILAPLESLKEMLRIDVRKLQQAQLVQEKLHVQHGVSPGDNLEPKSFAQEILKILEKENPRLRMDKPLHSPSTSDSRAPSSSPVSKEASLIIPPSISPPRSGGDPAFVIEPQGENISLPRPKVPRKRKTQSAPARIPPSMLPTPSFLSSVAEFKSPNQGIHEQDADQEKQGAYMQMPPFGPPKLVTRPRAGRSSSDGPNPSGDVHDQQGDGSRRHNGSSSALKIRNSSNISVYGNEGEVTPSHKTGFAGLPPGNRKGKGRSDQ</sequence>
<feature type="compositionally biased region" description="Basic and acidic residues" evidence="1">
    <location>
        <begin position="372"/>
        <end position="382"/>
    </location>
</feature>
<reference evidence="2" key="2">
    <citation type="journal article" date="2023" name="IMA Fungus">
        <title>Comparative genomic study of the Penicillium genus elucidates a diverse pangenome and 15 lateral gene transfer events.</title>
        <authorList>
            <person name="Petersen C."/>
            <person name="Sorensen T."/>
            <person name="Nielsen M.R."/>
            <person name="Sondergaard T.E."/>
            <person name="Sorensen J.L."/>
            <person name="Fitzpatrick D.A."/>
            <person name="Frisvad J.C."/>
            <person name="Nielsen K.L."/>
        </authorList>
    </citation>
    <scope>NUCLEOTIDE SEQUENCE</scope>
    <source>
        <strain evidence="2">IBT 26290</strain>
    </source>
</reference>
<feature type="compositionally biased region" description="Basic and acidic residues" evidence="1">
    <location>
        <begin position="228"/>
        <end position="237"/>
    </location>
</feature>
<comment type="caution">
    <text evidence="2">The sequence shown here is derived from an EMBL/GenBank/DDBJ whole genome shotgun (WGS) entry which is preliminary data.</text>
</comment>
<evidence type="ECO:0000313" key="2">
    <source>
        <dbReference type="EMBL" id="KAJ5153203.1"/>
    </source>
</evidence>
<proteinExistence type="predicted"/>
<dbReference type="EMBL" id="JAPQKN010000007">
    <property type="protein sequence ID" value="KAJ5153203.1"/>
    <property type="molecule type" value="Genomic_DNA"/>
</dbReference>
<dbReference type="AlphaFoldDB" id="A0A9W9LG29"/>
<dbReference type="Proteomes" id="UP001149163">
    <property type="component" value="Unassembled WGS sequence"/>
</dbReference>
<protein>
    <submittedName>
        <fullName evidence="2">Uncharacterized protein</fullName>
    </submittedName>
</protein>
<reference evidence="2" key="1">
    <citation type="submission" date="2022-11" db="EMBL/GenBank/DDBJ databases">
        <authorList>
            <person name="Petersen C."/>
        </authorList>
    </citation>
    <scope>NUCLEOTIDE SEQUENCE</scope>
    <source>
        <strain evidence="2">IBT 26290</strain>
    </source>
</reference>
<accession>A0A9W9LG29</accession>
<dbReference type="RefSeq" id="XP_056539511.1">
    <property type="nucleotide sequence ID" value="XM_056691805.1"/>
</dbReference>
<evidence type="ECO:0000313" key="3">
    <source>
        <dbReference type="Proteomes" id="UP001149163"/>
    </source>
</evidence>
<name>A0A9W9LG29_9EURO</name>
<dbReference type="OrthoDB" id="4364915at2759"/>
<feature type="compositionally biased region" description="Polar residues" evidence="1">
    <location>
        <begin position="386"/>
        <end position="401"/>
    </location>
</feature>
<organism evidence="2 3">
    <name type="scientific">Penicillium canariense</name>
    <dbReference type="NCBI Taxonomy" id="189055"/>
    <lineage>
        <taxon>Eukaryota</taxon>
        <taxon>Fungi</taxon>
        <taxon>Dikarya</taxon>
        <taxon>Ascomycota</taxon>
        <taxon>Pezizomycotina</taxon>
        <taxon>Eurotiomycetes</taxon>
        <taxon>Eurotiomycetidae</taxon>
        <taxon>Eurotiales</taxon>
        <taxon>Aspergillaceae</taxon>
        <taxon>Penicillium</taxon>
    </lineage>
</organism>
<keyword evidence="3" id="KW-1185">Reference proteome</keyword>
<feature type="region of interest" description="Disordered" evidence="1">
    <location>
        <begin position="228"/>
        <end position="432"/>
    </location>
</feature>
<feature type="compositionally biased region" description="Low complexity" evidence="1">
    <location>
        <begin position="239"/>
        <end position="270"/>
    </location>
</feature>